<reference evidence="3" key="1">
    <citation type="submission" date="2025-08" db="UniProtKB">
        <authorList>
            <consortium name="RefSeq"/>
        </authorList>
    </citation>
    <scope>IDENTIFICATION</scope>
</reference>
<dbReference type="RefSeq" id="XP_021802679.1">
    <property type="nucleotide sequence ID" value="XM_021946987.1"/>
</dbReference>
<dbReference type="AlphaFoldDB" id="A0A6P5RI79"/>
<protein>
    <submittedName>
        <fullName evidence="3">Uncharacterized protein LOC110746747</fullName>
    </submittedName>
</protein>
<name>A0A6P5RI79_PRUAV</name>
<evidence type="ECO:0000313" key="3">
    <source>
        <dbReference type="RefSeq" id="XP_021802679.1"/>
    </source>
</evidence>
<dbReference type="KEGG" id="pavi:110746747"/>
<proteinExistence type="predicted"/>
<dbReference type="PANTHER" id="PTHR33223">
    <property type="entry name" value="CCHC-TYPE DOMAIN-CONTAINING PROTEIN"/>
    <property type="match status" value="1"/>
</dbReference>
<dbReference type="InterPro" id="IPR005162">
    <property type="entry name" value="Retrotrans_gag_dom"/>
</dbReference>
<feature type="domain" description="Retrotransposon gag" evidence="1">
    <location>
        <begin position="89"/>
        <end position="179"/>
    </location>
</feature>
<dbReference type="GeneID" id="110746747"/>
<dbReference type="Pfam" id="PF03732">
    <property type="entry name" value="Retrotrans_gag"/>
    <property type="match status" value="1"/>
</dbReference>
<dbReference type="PANTHER" id="PTHR33223:SF10">
    <property type="entry name" value="AMINOTRANSFERASE-LIKE PLANT MOBILE DOMAIN-CONTAINING PROTEIN"/>
    <property type="match status" value="1"/>
</dbReference>
<sequence length="329" mass="38022">MRAEDIEKLVNDRRRDLRTGGNFEDALRKEMDQANSTPFTAEIEQAAPPKRFSKPSFTHFKGDSDPESHLKYFKSVMILHKTDDALMCKVFVMTLRGAAQDWFHTLPSGSISSFKELAYVFTKEYTSYRMIKKNPDHLFNLRKKSDESLRDYIKRFKAEKANIVGCDDRIASSAFKKGLPAEHDLYRELTITPSQLWQRSSRPRNAMRSGMMIESPQRSLLSRKISRLNGQAKEAMRRSHPQEDTPAGENYTKFSIPIHQILAQVKDKPWVKRPPPLKGDPDKRDTRKYCAFHGTNGHTTNNCFAWKTHLEELVREGHCTEFIAKQAIQ</sequence>
<keyword evidence="2" id="KW-1185">Reference proteome</keyword>
<gene>
    <name evidence="3" type="primary">LOC110746747</name>
</gene>
<evidence type="ECO:0000313" key="2">
    <source>
        <dbReference type="Proteomes" id="UP000515124"/>
    </source>
</evidence>
<accession>A0A6P5RI79</accession>
<evidence type="ECO:0000259" key="1">
    <source>
        <dbReference type="Pfam" id="PF03732"/>
    </source>
</evidence>
<organism evidence="2 3">
    <name type="scientific">Prunus avium</name>
    <name type="common">Cherry</name>
    <name type="synonym">Cerasus avium</name>
    <dbReference type="NCBI Taxonomy" id="42229"/>
    <lineage>
        <taxon>Eukaryota</taxon>
        <taxon>Viridiplantae</taxon>
        <taxon>Streptophyta</taxon>
        <taxon>Embryophyta</taxon>
        <taxon>Tracheophyta</taxon>
        <taxon>Spermatophyta</taxon>
        <taxon>Magnoliopsida</taxon>
        <taxon>eudicotyledons</taxon>
        <taxon>Gunneridae</taxon>
        <taxon>Pentapetalae</taxon>
        <taxon>rosids</taxon>
        <taxon>fabids</taxon>
        <taxon>Rosales</taxon>
        <taxon>Rosaceae</taxon>
        <taxon>Amygdaloideae</taxon>
        <taxon>Amygdaleae</taxon>
        <taxon>Prunus</taxon>
    </lineage>
</organism>
<dbReference type="Proteomes" id="UP000515124">
    <property type="component" value="Unplaced"/>
</dbReference>